<dbReference type="Proteomes" id="UP000184932">
    <property type="component" value="Unassembled WGS sequence"/>
</dbReference>
<dbReference type="InterPro" id="IPR015813">
    <property type="entry name" value="Pyrv/PenolPyrv_kinase-like_dom"/>
</dbReference>
<accession>A0A1N6FN87</accession>
<keyword evidence="2" id="KW-1185">Reference proteome</keyword>
<dbReference type="GO" id="GO:0016829">
    <property type="term" value="F:lyase activity"/>
    <property type="evidence" value="ECO:0007669"/>
    <property type="project" value="UniProtKB-KW"/>
</dbReference>
<dbReference type="AlphaFoldDB" id="A0A1N6FN87"/>
<dbReference type="Gene3D" id="3.20.20.60">
    <property type="entry name" value="Phosphoenolpyruvate-binding domains"/>
    <property type="match status" value="1"/>
</dbReference>
<dbReference type="SUPFAM" id="SSF51621">
    <property type="entry name" value="Phosphoenolpyruvate/pyruvate domain"/>
    <property type="match status" value="1"/>
</dbReference>
<evidence type="ECO:0000313" key="1">
    <source>
        <dbReference type="EMBL" id="SIN96708.1"/>
    </source>
</evidence>
<proteinExistence type="predicted"/>
<dbReference type="PANTHER" id="PTHR42905:SF16">
    <property type="entry name" value="CARBOXYPHOSPHONOENOLPYRUVATE PHOSPHONOMUTASE-LIKE PROTEIN (AFU_ORTHOLOGUE AFUA_5G07230)"/>
    <property type="match status" value="1"/>
</dbReference>
<dbReference type="EMBL" id="FSRL01000001">
    <property type="protein sequence ID" value="SIN96708.1"/>
    <property type="molecule type" value="Genomic_DNA"/>
</dbReference>
<protein>
    <submittedName>
        <fullName evidence="1">2-Methylisocitrate lyase, PEP mutase family</fullName>
    </submittedName>
</protein>
<dbReference type="Pfam" id="PF13714">
    <property type="entry name" value="PEP_mutase"/>
    <property type="match status" value="1"/>
</dbReference>
<dbReference type="OrthoDB" id="9785398at2"/>
<dbReference type="CDD" id="cd00377">
    <property type="entry name" value="ICL_PEPM"/>
    <property type="match status" value="1"/>
</dbReference>
<sequence>MDKFETYRALHVPGDPFILANVWDVGSARMLAGLGARALATSSAALAFVQGSRDMGAISRDDALAHAEQIVAATDLPVQGDFENGFGDDPDTVAETVRLAAEVGLAGICVEDISYPSNQPYPAELATERMRAGAAAARALRRDFVFVARADGVLNGVYGMEEALARVASFDAAGADALYVPLPPTLQDLARICAATTKPVNALAAGAFTAATLSDFAKAGVARVSLGAALARVTHRAILDAAQAMLNAGDFTPLAHSVSGAQIQALIDKGVPRG</sequence>
<reference evidence="2" key="1">
    <citation type="submission" date="2016-11" db="EMBL/GenBank/DDBJ databases">
        <authorList>
            <person name="Varghese N."/>
            <person name="Submissions S."/>
        </authorList>
    </citation>
    <scope>NUCLEOTIDE SEQUENCE [LARGE SCALE GENOMIC DNA]</scope>
    <source>
        <strain evidence="2">DSM 29440</strain>
    </source>
</reference>
<dbReference type="InterPro" id="IPR040442">
    <property type="entry name" value="Pyrv_kinase-like_dom_sf"/>
</dbReference>
<keyword evidence="1" id="KW-0456">Lyase</keyword>
<dbReference type="RefSeq" id="WP_074255906.1">
    <property type="nucleotide sequence ID" value="NZ_FSRL01000001.1"/>
</dbReference>
<gene>
    <name evidence="1" type="ORF">SAMN05444002_1810</name>
</gene>
<name>A0A1N6FN87_9RHOB</name>
<dbReference type="STRING" id="1217970.SAMN05444002_1810"/>
<evidence type="ECO:0000313" key="2">
    <source>
        <dbReference type="Proteomes" id="UP000184932"/>
    </source>
</evidence>
<dbReference type="InterPro" id="IPR039556">
    <property type="entry name" value="ICL/PEPM"/>
</dbReference>
<organism evidence="1 2">
    <name type="scientific">Vannielia litorea</name>
    <dbReference type="NCBI Taxonomy" id="1217970"/>
    <lineage>
        <taxon>Bacteria</taxon>
        <taxon>Pseudomonadati</taxon>
        <taxon>Pseudomonadota</taxon>
        <taxon>Alphaproteobacteria</taxon>
        <taxon>Rhodobacterales</taxon>
        <taxon>Paracoccaceae</taxon>
        <taxon>Vannielia</taxon>
    </lineage>
</organism>
<dbReference type="PANTHER" id="PTHR42905">
    <property type="entry name" value="PHOSPHOENOLPYRUVATE CARBOXYLASE"/>
    <property type="match status" value="1"/>
</dbReference>